<keyword evidence="2 4" id="KW-0521">NADP</keyword>
<dbReference type="Gene3D" id="1.10.1040.10">
    <property type="entry name" value="N-(1-d-carboxylethyl)-l-norvaline Dehydrogenase, domain 2"/>
    <property type="match status" value="1"/>
</dbReference>
<sequence length="308" mass="34164">MRILMVGAGGIGGYFGARLLEKGEDVTFLVREGRKKKIEEEGLRVNSRHGDLHLQPALLTKTMQAEPFDIILLSTKAYQLEQAIEDIRPFVGEQTMILPLLNGIAHVEQLVSAFGEDAVIGGLCFIETTIGEDGSIVQTSPIHQLVYGERGGKRTSRIAKLKAHFDGTKAEFVLSEDIDQDMWHKYMFITAMSGITSLMESPIGPIRKLPSGQSAIRSLLEELEAVMTAIDAPIKKGIADIQLDKVNSMDDSMKSSMQRDMEKNQGIEADHLQGHLIEKAQQEGVSVPVLETVYTKLKLYEENNDRKK</sequence>
<evidence type="ECO:0000313" key="8">
    <source>
        <dbReference type="Proteomes" id="UP000067683"/>
    </source>
</evidence>
<evidence type="ECO:0000259" key="5">
    <source>
        <dbReference type="Pfam" id="PF02558"/>
    </source>
</evidence>
<dbReference type="InterPro" id="IPR013752">
    <property type="entry name" value="KPA_reductase"/>
</dbReference>
<dbReference type="EC" id="1.1.1.169" evidence="4"/>
<evidence type="ECO:0000256" key="2">
    <source>
        <dbReference type="ARBA" id="ARBA00022857"/>
    </source>
</evidence>
<evidence type="ECO:0000256" key="4">
    <source>
        <dbReference type="RuleBase" id="RU362068"/>
    </source>
</evidence>
<organism evidence="7 8">
    <name type="scientific">Planococcus rifietoensis</name>
    <dbReference type="NCBI Taxonomy" id="200991"/>
    <lineage>
        <taxon>Bacteria</taxon>
        <taxon>Bacillati</taxon>
        <taxon>Bacillota</taxon>
        <taxon>Bacilli</taxon>
        <taxon>Bacillales</taxon>
        <taxon>Caryophanaceae</taxon>
        <taxon>Planococcus</taxon>
    </lineage>
</organism>
<dbReference type="InterPro" id="IPR013328">
    <property type="entry name" value="6PGD_dom2"/>
</dbReference>
<dbReference type="STRING" id="200991.AUC31_08435"/>
<dbReference type="GO" id="GO:0008677">
    <property type="term" value="F:2-dehydropantoate 2-reductase activity"/>
    <property type="evidence" value="ECO:0007669"/>
    <property type="project" value="UniProtKB-EC"/>
</dbReference>
<dbReference type="InterPro" id="IPR051402">
    <property type="entry name" value="KPR-Related"/>
</dbReference>
<name>A0A0U2XEM9_9BACL</name>
<dbReference type="KEGG" id="prt:AUC31_08435"/>
<keyword evidence="8" id="KW-1185">Reference proteome</keyword>
<dbReference type="FunFam" id="1.10.1040.10:FF:000017">
    <property type="entry name" value="2-dehydropantoate 2-reductase"/>
    <property type="match status" value="1"/>
</dbReference>
<dbReference type="GO" id="GO:0015940">
    <property type="term" value="P:pantothenate biosynthetic process"/>
    <property type="evidence" value="ECO:0007669"/>
    <property type="project" value="UniProtKB-UniPathway"/>
</dbReference>
<evidence type="ECO:0000256" key="3">
    <source>
        <dbReference type="ARBA" id="ARBA00023002"/>
    </source>
</evidence>
<dbReference type="InterPro" id="IPR013332">
    <property type="entry name" value="KPR_N"/>
</dbReference>
<dbReference type="InterPro" id="IPR036291">
    <property type="entry name" value="NAD(P)-bd_dom_sf"/>
</dbReference>
<protein>
    <recommendedName>
        <fullName evidence="4">2-dehydropantoate 2-reductase</fullName>
        <ecNumber evidence="4">1.1.1.169</ecNumber>
    </recommendedName>
    <alternativeName>
        <fullName evidence="4">Ketopantoate reductase</fullName>
    </alternativeName>
</protein>
<dbReference type="EMBL" id="CP013659">
    <property type="protein sequence ID" value="ALS75247.1"/>
    <property type="molecule type" value="Genomic_DNA"/>
</dbReference>
<dbReference type="InterPro" id="IPR003710">
    <property type="entry name" value="ApbA"/>
</dbReference>
<dbReference type="Pfam" id="PF08546">
    <property type="entry name" value="ApbA_C"/>
    <property type="match status" value="1"/>
</dbReference>
<dbReference type="PANTHER" id="PTHR21708">
    <property type="entry name" value="PROBABLE 2-DEHYDROPANTOATE 2-REDUCTASE"/>
    <property type="match status" value="1"/>
</dbReference>
<dbReference type="GO" id="GO:0005737">
    <property type="term" value="C:cytoplasm"/>
    <property type="evidence" value="ECO:0007669"/>
    <property type="project" value="TreeGrafter"/>
</dbReference>
<dbReference type="UniPathway" id="UPA00028">
    <property type="reaction ID" value="UER00004"/>
</dbReference>
<dbReference type="AlphaFoldDB" id="A0A0U2XEM9"/>
<dbReference type="PANTHER" id="PTHR21708:SF26">
    <property type="entry name" value="2-DEHYDROPANTOATE 2-REDUCTASE"/>
    <property type="match status" value="1"/>
</dbReference>
<dbReference type="SUPFAM" id="SSF48179">
    <property type="entry name" value="6-phosphogluconate dehydrogenase C-terminal domain-like"/>
    <property type="match status" value="1"/>
</dbReference>
<feature type="domain" description="Ketopantoate reductase C-terminal" evidence="6">
    <location>
        <begin position="177"/>
        <end position="301"/>
    </location>
</feature>
<gene>
    <name evidence="7" type="ORF">AUC31_08435</name>
</gene>
<dbReference type="RefSeq" id="WP_058381954.1">
    <property type="nucleotide sequence ID" value="NZ_CP013659.2"/>
</dbReference>
<evidence type="ECO:0000259" key="6">
    <source>
        <dbReference type="Pfam" id="PF08546"/>
    </source>
</evidence>
<accession>A0A0U2XEM9</accession>
<keyword evidence="4" id="KW-0566">Pantothenate biosynthesis</keyword>
<dbReference type="Proteomes" id="UP000067683">
    <property type="component" value="Chromosome"/>
</dbReference>
<dbReference type="Gene3D" id="3.40.50.720">
    <property type="entry name" value="NAD(P)-binding Rossmann-like Domain"/>
    <property type="match status" value="1"/>
</dbReference>
<evidence type="ECO:0000313" key="7">
    <source>
        <dbReference type="EMBL" id="ALS75247.1"/>
    </source>
</evidence>
<dbReference type="InterPro" id="IPR008927">
    <property type="entry name" value="6-PGluconate_DH-like_C_sf"/>
</dbReference>
<comment type="pathway">
    <text evidence="4">Cofactor biosynthesis; (R)-pantothenate biosynthesis; (R)-pantoate from 3-methyl-2-oxobutanoate: step 2/2.</text>
</comment>
<reference evidence="7" key="1">
    <citation type="submission" date="2016-01" db="EMBL/GenBank/DDBJ databases">
        <title>Complete genome of Planococcus rifietoensis type strain M8.</title>
        <authorList>
            <person name="See-Too W.S."/>
        </authorList>
    </citation>
    <scope>NUCLEOTIDE SEQUENCE [LARGE SCALE GENOMIC DNA]</scope>
    <source>
        <strain evidence="7">M8</strain>
    </source>
</reference>
<dbReference type="NCBIfam" id="TIGR00745">
    <property type="entry name" value="apbA_panE"/>
    <property type="match status" value="1"/>
</dbReference>
<dbReference type="FunFam" id="3.40.50.720:FF:000307">
    <property type="entry name" value="2-dehydropantoate 2-reductase"/>
    <property type="match status" value="1"/>
</dbReference>
<dbReference type="SUPFAM" id="SSF51735">
    <property type="entry name" value="NAD(P)-binding Rossmann-fold domains"/>
    <property type="match status" value="1"/>
</dbReference>
<comment type="similarity">
    <text evidence="1 4">Belongs to the ketopantoate reductase family.</text>
</comment>
<feature type="domain" description="Ketopantoate reductase N-terminal" evidence="5">
    <location>
        <begin position="3"/>
        <end position="149"/>
    </location>
</feature>
<dbReference type="Pfam" id="PF02558">
    <property type="entry name" value="ApbA"/>
    <property type="match status" value="1"/>
</dbReference>
<comment type="function">
    <text evidence="4">Catalyzes the NADPH-dependent reduction of ketopantoate into pantoic acid.</text>
</comment>
<comment type="catalytic activity">
    <reaction evidence="4">
        <text>(R)-pantoate + NADP(+) = 2-dehydropantoate + NADPH + H(+)</text>
        <dbReference type="Rhea" id="RHEA:16233"/>
        <dbReference type="ChEBI" id="CHEBI:11561"/>
        <dbReference type="ChEBI" id="CHEBI:15378"/>
        <dbReference type="ChEBI" id="CHEBI:15980"/>
        <dbReference type="ChEBI" id="CHEBI:57783"/>
        <dbReference type="ChEBI" id="CHEBI:58349"/>
        <dbReference type="EC" id="1.1.1.169"/>
    </reaction>
</comment>
<dbReference type="OrthoDB" id="9793586at2"/>
<keyword evidence="3 4" id="KW-0560">Oxidoreductase</keyword>
<proteinExistence type="inferred from homology"/>
<evidence type="ECO:0000256" key="1">
    <source>
        <dbReference type="ARBA" id="ARBA00007870"/>
    </source>
</evidence>